<sequence length="331" mass="34419">MSTPLQALVDALRASRGFAHKRDIAAVLPALDDAAPAGVPNGDDCAVLPLPAGLGYQLLAIEGLVPDFVAALPWFAGYSAVMVNLSDIAAMGGRATGVVDALWARDEQQAGELLAGMRAAAERYGVPLLGGHTNLRAKDGQLAVAVLGHAKRLISSFDARPGERLLAAVDLRGRWQGEHPFWNASTDVADAARLRGDLALLPELAEAGLVRAGKDISMAGVLGSLLMLLECSGVGARVDLTQLPRPEGAAWLRWLCAFPSYGFVLSVAPACVADVQARFAARGLACADIGGVEPGTRLRVALDGEEALLWDLAEAPFIGARPAGLPTRTAA</sequence>
<dbReference type="InterPro" id="IPR036676">
    <property type="entry name" value="PurM-like_C_sf"/>
</dbReference>
<reference evidence="4 5" key="1">
    <citation type="submission" date="2023-11" db="EMBL/GenBank/DDBJ databases">
        <title>Paucibacter sp. nov., isolated from fresh soil in Korea.</title>
        <authorList>
            <person name="Le N.T.T."/>
        </authorList>
    </citation>
    <scope>NUCLEOTIDE SEQUENCE [LARGE SCALE GENOMIC DNA]</scope>
    <source>
        <strain evidence="4 5">R3-3</strain>
    </source>
</reference>
<dbReference type="PANTHER" id="PTHR30270:SF0">
    <property type="entry name" value="THIAMINE-MONOPHOSPHATE KINASE"/>
    <property type="match status" value="1"/>
</dbReference>
<evidence type="ECO:0000259" key="3">
    <source>
        <dbReference type="Pfam" id="PF02769"/>
    </source>
</evidence>
<dbReference type="InterPro" id="IPR010918">
    <property type="entry name" value="PurM-like_C_dom"/>
</dbReference>
<dbReference type="CDD" id="cd02192">
    <property type="entry name" value="PurM-like3"/>
    <property type="match status" value="1"/>
</dbReference>
<dbReference type="InterPro" id="IPR006283">
    <property type="entry name" value="ThiL-like"/>
</dbReference>
<feature type="domain" description="PurM-like N-terminal" evidence="2">
    <location>
        <begin position="42"/>
        <end position="148"/>
    </location>
</feature>
<evidence type="ECO:0000259" key="2">
    <source>
        <dbReference type="Pfam" id="PF00586"/>
    </source>
</evidence>
<evidence type="ECO:0000313" key="4">
    <source>
        <dbReference type="EMBL" id="MDY0748951.1"/>
    </source>
</evidence>
<dbReference type="EMBL" id="JAXCLA010000012">
    <property type="protein sequence ID" value="MDY0748951.1"/>
    <property type="molecule type" value="Genomic_DNA"/>
</dbReference>
<evidence type="ECO:0000256" key="1">
    <source>
        <dbReference type="ARBA" id="ARBA00022977"/>
    </source>
</evidence>
<proteinExistence type="predicted"/>
<dbReference type="InterPro" id="IPR011413">
    <property type="entry name" value="UCP036540_AIR"/>
</dbReference>
<dbReference type="InterPro" id="IPR024030">
    <property type="entry name" value="AIR_synthase-rel_sll0787"/>
</dbReference>
<dbReference type="RefSeq" id="WP_320426920.1">
    <property type="nucleotide sequence ID" value="NZ_JAXCLA010000012.1"/>
</dbReference>
<gene>
    <name evidence="4" type="ORF">SNE35_30920</name>
</gene>
<keyword evidence="1" id="KW-0784">Thiamine biosynthesis</keyword>
<name>A0ABU5DSZ2_9BURK</name>
<dbReference type="Gene3D" id="3.30.1330.10">
    <property type="entry name" value="PurM-like, N-terminal domain"/>
    <property type="match status" value="1"/>
</dbReference>
<keyword evidence="5" id="KW-1185">Reference proteome</keyword>
<dbReference type="Pfam" id="PF02769">
    <property type="entry name" value="AIRS_C"/>
    <property type="match status" value="1"/>
</dbReference>
<protein>
    <submittedName>
        <fullName evidence="4">Sll0787 family AIR synthase-like protein</fullName>
    </submittedName>
</protein>
<dbReference type="NCBIfam" id="TIGR04049">
    <property type="entry name" value="AIR_rel_sll0787"/>
    <property type="match status" value="1"/>
</dbReference>
<dbReference type="Proteomes" id="UP001285263">
    <property type="component" value="Unassembled WGS sequence"/>
</dbReference>
<dbReference type="InterPro" id="IPR016188">
    <property type="entry name" value="PurM-like_N"/>
</dbReference>
<dbReference type="Gene3D" id="3.90.650.10">
    <property type="entry name" value="PurM-like C-terminal domain"/>
    <property type="match status" value="1"/>
</dbReference>
<dbReference type="PIRSF" id="PIRSF036540">
    <property type="entry name" value="UCP036540_AIR"/>
    <property type="match status" value="1"/>
</dbReference>
<comment type="caution">
    <text evidence="4">The sequence shown here is derived from an EMBL/GenBank/DDBJ whole genome shotgun (WGS) entry which is preliminary data.</text>
</comment>
<organism evidence="4 5">
    <name type="scientific">Roseateles agri</name>
    <dbReference type="NCBI Taxonomy" id="3098619"/>
    <lineage>
        <taxon>Bacteria</taxon>
        <taxon>Pseudomonadati</taxon>
        <taxon>Pseudomonadota</taxon>
        <taxon>Betaproteobacteria</taxon>
        <taxon>Burkholderiales</taxon>
        <taxon>Sphaerotilaceae</taxon>
        <taxon>Roseateles</taxon>
    </lineage>
</organism>
<dbReference type="SUPFAM" id="SSF56042">
    <property type="entry name" value="PurM C-terminal domain-like"/>
    <property type="match status" value="1"/>
</dbReference>
<dbReference type="Pfam" id="PF00586">
    <property type="entry name" value="AIRS"/>
    <property type="match status" value="1"/>
</dbReference>
<feature type="domain" description="PurM-like C-terminal" evidence="3">
    <location>
        <begin position="185"/>
        <end position="301"/>
    </location>
</feature>
<evidence type="ECO:0000313" key="5">
    <source>
        <dbReference type="Proteomes" id="UP001285263"/>
    </source>
</evidence>
<dbReference type="InterPro" id="IPR036921">
    <property type="entry name" value="PurM-like_N_sf"/>
</dbReference>
<dbReference type="SUPFAM" id="SSF55326">
    <property type="entry name" value="PurM N-terminal domain-like"/>
    <property type="match status" value="1"/>
</dbReference>
<accession>A0ABU5DSZ2</accession>
<dbReference type="PANTHER" id="PTHR30270">
    <property type="entry name" value="THIAMINE-MONOPHOSPHATE KINASE"/>
    <property type="match status" value="1"/>
</dbReference>